<reference evidence="2" key="1">
    <citation type="submission" date="2017-09" db="EMBL/GenBank/DDBJ databases">
        <title>Depth-based differentiation of microbial function through sediment-hosted aquifers and enrichment of novel symbionts in the deep terrestrial subsurface.</title>
        <authorList>
            <person name="Probst A.J."/>
            <person name="Ladd B."/>
            <person name="Jarett J.K."/>
            <person name="Geller-Mcgrath D.E."/>
            <person name="Sieber C.M.K."/>
            <person name="Emerson J.B."/>
            <person name="Anantharaman K."/>
            <person name="Thomas B.C."/>
            <person name="Malmstrom R."/>
            <person name="Stieglmeier M."/>
            <person name="Klingl A."/>
            <person name="Woyke T."/>
            <person name="Ryan C.M."/>
            <person name="Banfield J.F."/>
        </authorList>
    </citation>
    <scope>NUCLEOTIDE SEQUENCE [LARGE SCALE GENOMIC DNA]</scope>
</reference>
<evidence type="ECO:0000313" key="1">
    <source>
        <dbReference type="EMBL" id="PIR93482.1"/>
    </source>
</evidence>
<dbReference type="InterPro" id="IPR004733">
    <property type="entry name" value="PurM_cligase"/>
</dbReference>
<name>A0A2H0V336_9BACT</name>
<dbReference type="Proteomes" id="UP000228626">
    <property type="component" value="Unassembled WGS sequence"/>
</dbReference>
<dbReference type="PANTHER" id="PTHR10520:SF12">
    <property type="entry name" value="TRIFUNCTIONAL PURINE BIOSYNTHETIC PROTEIN ADENOSINE-3"/>
    <property type="match status" value="1"/>
</dbReference>
<dbReference type="GO" id="GO:0004641">
    <property type="term" value="F:phosphoribosylformylglycinamidine cyclo-ligase activity"/>
    <property type="evidence" value="ECO:0007669"/>
    <property type="project" value="InterPro"/>
</dbReference>
<dbReference type="AlphaFoldDB" id="A0A2H0V336"/>
<dbReference type="SUPFAM" id="SSF56042">
    <property type="entry name" value="PurM C-terminal domain-like"/>
    <property type="match status" value="1"/>
</dbReference>
<dbReference type="Gene3D" id="3.30.1330.10">
    <property type="entry name" value="PurM-like, N-terminal domain"/>
    <property type="match status" value="1"/>
</dbReference>
<comment type="caution">
    <text evidence="1">The sequence shown here is derived from an EMBL/GenBank/DDBJ whole genome shotgun (WGS) entry which is preliminary data.</text>
</comment>
<dbReference type="GO" id="GO:0046084">
    <property type="term" value="P:adenine biosynthetic process"/>
    <property type="evidence" value="ECO:0007669"/>
    <property type="project" value="TreeGrafter"/>
</dbReference>
<dbReference type="InterPro" id="IPR036921">
    <property type="entry name" value="PurM-like_N_sf"/>
</dbReference>
<accession>A0A2H0V336</accession>
<dbReference type="PANTHER" id="PTHR10520">
    <property type="entry name" value="TRIFUNCTIONAL PURINE BIOSYNTHETIC PROTEIN ADENOSINE-3-RELATED"/>
    <property type="match status" value="1"/>
</dbReference>
<dbReference type="GO" id="GO:0005829">
    <property type="term" value="C:cytosol"/>
    <property type="evidence" value="ECO:0007669"/>
    <property type="project" value="TreeGrafter"/>
</dbReference>
<organism evidence="1 2">
    <name type="scientific">Candidatus Falkowbacteria bacterium CG10_big_fil_rev_8_21_14_0_10_43_10</name>
    <dbReference type="NCBI Taxonomy" id="1974567"/>
    <lineage>
        <taxon>Bacteria</taxon>
        <taxon>Candidatus Falkowiibacteriota</taxon>
    </lineage>
</organism>
<sequence length="386" mass="42827">MASERSEYEKLGVDPGKGAVRKAFGEIVNNDFPRAFCNIVRYPGRPGWVRTKHADGDGSKFVQRLLHYKETGDEEIFQGIVDDAFSMNTGDVAAAGFVSDAEFEFSDIIAINAINVPKDLVMRQIILRIRTLLELYGEYGFCFDFFGGETADLPDQVQTMVFDMDIRAAAREENIIKGNVEIGDSIFGFASHGRAVWERRYNSGIGSNGLTLARICLMHSDYAKKYPFLCRPDKPYRGEFRVEAAPVEFGGLTISEAILSPTRQYALVIDLLIKELKERNGFHLLHGISMNTGGGATKVRNLGKGICYVKNMPDPPPLFYLLKKVTGESWMNMHKIFNCGVGIDVIGSPEDGVLEAAEKAVSEKIRVGCFFLGKCEKPDGDSRGFL</sequence>
<dbReference type="EMBL" id="PFAR01000006">
    <property type="protein sequence ID" value="PIR93482.1"/>
    <property type="molecule type" value="Genomic_DNA"/>
</dbReference>
<dbReference type="Gene3D" id="3.90.650.10">
    <property type="entry name" value="PurM-like C-terminal domain"/>
    <property type="match status" value="1"/>
</dbReference>
<proteinExistence type="predicted"/>
<dbReference type="GO" id="GO:0006189">
    <property type="term" value="P:'de novo' IMP biosynthetic process"/>
    <property type="evidence" value="ECO:0007669"/>
    <property type="project" value="InterPro"/>
</dbReference>
<evidence type="ECO:0000313" key="2">
    <source>
        <dbReference type="Proteomes" id="UP000228626"/>
    </source>
</evidence>
<dbReference type="InterPro" id="IPR036676">
    <property type="entry name" value="PurM-like_C_sf"/>
</dbReference>
<evidence type="ECO:0008006" key="3">
    <source>
        <dbReference type="Google" id="ProtNLM"/>
    </source>
</evidence>
<dbReference type="GO" id="GO:0004637">
    <property type="term" value="F:phosphoribosylamine-glycine ligase activity"/>
    <property type="evidence" value="ECO:0007669"/>
    <property type="project" value="TreeGrafter"/>
</dbReference>
<gene>
    <name evidence="1" type="ORF">COT99_00450</name>
</gene>
<protein>
    <recommendedName>
        <fullName evidence="3">Phosphoribosylformylglycinamidine cyclo-ligase</fullName>
    </recommendedName>
</protein>